<name>A0A9K3DDM5_9EUKA</name>
<evidence type="ECO:0000313" key="2">
    <source>
        <dbReference type="EMBL" id="GIQ92018.1"/>
    </source>
</evidence>
<feature type="non-terminal residue" evidence="2">
    <location>
        <position position="34"/>
    </location>
</feature>
<dbReference type="EMBL" id="BDIP01008792">
    <property type="protein sequence ID" value="GIQ92018.1"/>
    <property type="molecule type" value="Genomic_DNA"/>
</dbReference>
<feature type="transmembrane region" description="Helical" evidence="1">
    <location>
        <begin position="7"/>
        <end position="29"/>
    </location>
</feature>
<reference evidence="2 3" key="1">
    <citation type="journal article" date="2018" name="PLoS ONE">
        <title>The draft genome of Kipferlia bialata reveals reductive genome evolution in fornicate parasites.</title>
        <authorList>
            <person name="Tanifuji G."/>
            <person name="Takabayashi S."/>
            <person name="Kume K."/>
            <person name="Takagi M."/>
            <person name="Nakayama T."/>
            <person name="Kamikawa R."/>
            <person name="Inagaki Y."/>
            <person name="Hashimoto T."/>
        </authorList>
    </citation>
    <scope>NUCLEOTIDE SEQUENCE [LARGE SCALE GENOMIC DNA]</scope>
    <source>
        <strain evidence="2">NY0173</strain>
    </source>
</reference>
<keyword evidence="1" id="KW-1133">Transmembrane helix</keyword>
<protein>
    <submittedName>
        <fullName evidence="2">Uncharacterized protein</fullName>
    </submittedName>
</protein>
<dbReference type="AlphaFoldDB" id="A0A9K3DDM5"/>
<evidence type="ECO:0000313" key="3">
    <source>
        <dbReference type="Proteomes" id="UP000265618"/>
    </source>
</evidence>
<dbReference type="Proteomes" id="UP000265618">
    <property type="component" value="Unassembled WGS sequence"/>
</dbReference>
<evidence type="ECO:0000256" key="1">
    <source>
        <dbReference type="SAM" id="Phobius"/>
    </source>
</evidence>
<gene>
    <name evidence="2" type="ORF">KIPB_015542</name>
</gene>
<comment type="caution">
    <text evidence="2">The sequence shown here is derived from an EMBL/GenBank/DDBJ whole genome shotgun (WGS) entry which is preliminary data.</text>
</comment>
<sequence>MYCYSPRWFWTLFAIAAIAVYVFLFRGFWDDNEA</sequence>
<proteinExistence type="predicted"/>
<keyword evidence="1" id="KW-0812">Transmembrane</keyword>
<accession>A0A9K3DDM5</accession>
<keyword evidence="1" id="KW-0472">Membrane</keyword>
<organism evidence="2 3">
    <name type="scientific">Kipferlia bialata</name>
    <dbReference type="NCBI Taxonomy" id="797122"/>
    <lineage>
        <taxon>Eukaryota</taxon>
        <taxon>Metamonada</taxon>
        <taxon>Carpediemonas-like organisms</taxon>
        <taxon>Kipferlia</taxon>
    </lineage>
</organism>
<keyword evidence="3" id="KW-1185">Reference proteome</keyword>